<organism evidence="1 2">
    <name type="scientific">Rhodococcus sacchari</name>
    <dbReference type="NCBI Taxonomy" id="2962047"/>
    <lineage>
        <taxon>Bacteria</taxon>
        <taxon>Bacillati</taxon>
        <taxon>Actinomycetota</taxon>
        <taxon>Actinomycetes</taxon>
        <taxon>Mycobacteriales</taxon>
        <taxon>Nocardiaceae</taxon>
        <taxon>Rhodococcus</taxon>
    </lineage>
</organism>
<proteinExistence type="predicted"/>
<accession>A0ACD4DL18</accession>
<protein>
    <submittedName>
        <fullName evidence="1">A24 family peptidase</fullName>
    </submittedName>
</protein>
<dbReference type="EMBL" id="CP107551">
    <property type="protein sequence ID" value="UYP20732.1"/>
    <property type="molecule type" value="Genomic_DNA"/>
</dbReference>
<evidence type="ECO:0000313" key="2">
    <source>
        <dbReference type="Proteomes" id="UP001156484"/>
    </source>
</evidence>
<keyword evidence="2" id="KW-1185">Reference proteome</keyword>
<name>A0ACD4DL18_9NOCA</name>
<dbReference type="Proteomes" id="UP001156484">
    <property type="component" value="Chromosome"/>
</dbReference>
<sequence length="209" mass="20569">MTGVTTTIVMTVLGVVAGVTVRQLSGRMAGRRPPPGRCEAACAAAGMLAATVATGAGIIAAALFGWWCVCASTVDLLARRLPNTLTLGGAAAALVAATATGHGRSALAGALLLTVPLLVAHLVAPWSLGAGDVKLALGLGAVTGTTGPGAVLLAALLPSVLTVLAALVVRLRERHRRTQGSGPRGLPHGPSMCVAAVTASILTGWPGAV</sequence>
<reference evidence="1" key="1">
    <citation type="submission" date="2022-10" db="EMBL/GenBank/DDBJ databases">
        <title>Rhodococcus ferula Z13 complete genome.</title>
        <authorList>
            <person name="Long X."/>
            <person name="Zang M."/>
        </authorList>
    </citation>
    <scope>NUCLEOTIDE SEQUENCE</scope>
    <source>
        <strain evidence="1">Z13</strain>
    </source>
</reference>
<gene>
    <name evidence="1" type="ORF">OED52_09550</name>
</gene>
<evidence type="ECO:0000313" key="1">
    <source>
        <dbReference type="EMBL" id="UYP20732.1"/>
    </source>
</evidence>